<proteinExistence type="predicted"/>
<name>A0AB35IQR4_9FIRM</name>
<feature type="non-terminal residue" evidence="1">
    <location>
        <position position="1"/>
    </location>
</feature>
<accession>A0AB35IQR4</accession>
<gene>
    <name evidence="1" type="ORF">PM738_19810</name>
</gene>
<dbReference type="RefSeq" id="WP_272019414.1">
    <property type="nucleotide sequence ID" value="NZ_JAQLKE010000078.1"/>
</dbReference>
<dbReference type="EMBL" id="JAQLKE010000078">
    <property type="protein sequence ID" value="MDB7086025.1"/>
    <property type="molecule type" value="Genomic_DNA"/>
</dbReference>
<dbReference type="AlphaFoldDB" id="A0AB35IQR4"/>
<evidence type="ECO:0000313" key="2">
    <source>
        <dbReference type="Proteomes" id="UP001211987"/>
    </source>
</evidence>
<reference evidence="1" key="1">
    <citation type="submission" date="2023-01" db="EMBL/GenBank/DDBJ databases">
        <title>Human gut microbiome strain richness.</title>
        <authorList>
            <person name="Chen-Liaw A."/>
        </authorList>
    </citation>
    <scope>NUCLEOTIDE SEQUENCE</scope>
    <source>
        <strain evidence="1">1001217st2_G6_1001217B_191108</strain>
    </source>
</reference>
<dbReference type="Proteomes" id="UP001211987">
    <property type="component" value="Unassembled WGS sequence"/>
</dbReference>
<comment type="caution">
    <text evidence="1">The sequence shown here is derived from an EMBL/GenBank/DDBJ whole genome shotgun (WGS) entry which is preliminary data.</text>
</comment>
<organism evidence="1 2">
    <name type="scientific">Thomasclavelia ramosa</name>
    <dbReference type="NCBI Taxonomy" id="1547"/>
    <lineage>
        <taxon>Bacteria</taxon>
        <taxon>Bacillati</taxon>
        <taxon>Bacillota</taxon>
        <taxon>Erysipelotrichia</taxon>
        <taxon>Erysipelotrichales</taxon>
        <taxon>Coprobacillaceae</taxon>
        <taxon>Thomasclavelia</taxon>
    </lineage>
</organism>
<protein>
    <submittedName>
        <fullName evidence="1">Uncharacterized protein</fullName>
    </submittedName>
</protein>
<evidence type="ECO:0000313" key="1">
    <source>
        <dbReference type="EMBL" id="MDB7086025.1"/>
    </source>
</evidence>
<sequence length="237" mass="27061">KEAEEAYAKDTSWQVENTRNNKYNGIYTLTKFDENGNNTWTGFVFEVKNDEIKIVNKVNNYTLNDVRNARFEGNPNVSDENIRQYLDSPSCDLDNEELIGMSGIDVNDYDYSGMGVMEGSSGSITGVTEDSNTVLFGDGAVDYNKIEFNYKDHYQLLKYMNIQTAYSQEDNCLLLSKLLNNPNSIYKESDGYKLIRYNSAQDLATKTSSIYNIITIEFSEEFRGYTERKVISEGAFE</sequence>